<dbReference type="Pfam" id="PF00483">
    <property type="entry name" value="NTP_transferase"/>
    <property type="match status" value="1"/>
</dbReference>
<dbReference type="InterPro" id="IPR029044">
    <property type="entry name" value="Nucleotide-diphossugar_trans"/>
</dbReference>
<dbReference type="Gene3D" id="3.90.550.10">
    <property type="entry name" value="Spore Coat Polysaccharide Biosynthesis Protein SpsA, Chain A"/>
    <property type="match status" value="1"/>
</dbReference>
<dbReference type="GO" id="GO:0016779">
    <property type="term" value="F:nucleotidyltransferase activity"/>
    <property type="evidence" value="ECO:0007669"/>
    <property type="project" value="UniProtKB-KW"/>
</dbReference>
<keyword evidence="1 4" id="KW-0808">Transferase</keyword>
<name>A0A7V2ZKQ9_9BACT</name>
<dbReference type="EMBL" id="DSUJ01000008">
    <property type="protein sequence ID" value="HFI91658.1"/>
    <property type="molecule type" value="Genomic_DNA"/>
</dbReference>
<dbReference type="PANTHER" id="PTHR43584:SF8">
    <property type="entry name" value="N-ACETYLMURAMATE ALPHA-1-PHOSPHATE URIDYLYLTRANSFERASE"/>
    <property type="match status" value="1"/>
</dbReference>
<feature type="domain" description="Nucleotidyl transferase" evidence="3">
    <location>
        <begin position="38"/>
        <end position="254"/>
    </location>
</feature>
<comment type="caution">
    <text evidence="4">The sequence shown here is derived from an EMBL/GenBank/DDBJ whole genome shotgun (WGS) entry which is preliminary data.</text>
</comment>
<reference evidence="4" key="1">
    <citation type="journal article" date="2020" name="mSystems">
        <title>Genome- and Community-Level Interaction Insights into Carbon Utilization and Element Cycling Functions of Hydrothermarchaeota in Hydrothermal Sediment.</title>
        <authorList>
            <person name="Zhou Z."/>
            <person name="Liu Y."/>
            <person name="Xu W."/>
            <person name="Pan J."/>
            <person name="Luo Z.H."/>
            <person name="Li M."/>
        </authorList>
    </citation>
    <scope>NUCLEOTIDE SEQUENCE [LARGE SCALE GENOMIC DNA]</scope>
    <source>
        <strain evidence="4">SpSt-479</strain>
    </source>
</reference>
<dbReference type="SUPFAM" id="SSF53448">
    <property type="entry name" value="Nucleotide-diphospho-sugar transferases"/>
    <property type="match status" value="1"/>
</dbReference>
<dbReference type="InterPro" id="IPR005835">
    <property type="entry name" value="NTP_transferase_dom"/>
</dbReference>
<proteinExistence type="predicted"/>
<sequence length="291" mass="33077">MNGGRLVILAGGISSRMKRPSAVQLKLDAHLIEDADKKTKSMIGVGKDYRPFLDYLLYNARESGYSDIVIVIGEKDNSIKDYYGQKDSGNEFYGLKISYAVQPIPPGRIKPYGTADALWWGLKSRPDWRGKKFTVCNSDNLYSQKALSIMLNSEFPGALIDYDRSALEFDLSRIEKFAITIKNKKGFLIDIIEKPSSEIIQKVLMQDGYLGVSMNIFSLDYDLILPILENLEPNPERDEKELPDAVKILANKIEDSVFAFPLSEHVPDLTSKEDIEQVKQYLEKYYYNVSF</sequence>
<dbReference type="InterPro" id="IPR050065">
    <property type="entry name" value="GlmU-like"/>
</dbReference>
<evidence type="ECO:0000256" key="2">
    <source>
        <dbReference type="ARBA" id="ARBA00022695"/>
    </source>
</evidence>
<keyword evidence="2" id="KW-0548">Nucleotidyltransferase</keyword>
<organism evidence="4">
    <name type="scientific">Ignavibacterium album</name>
    <dbReference type="NCBI Taxonomy" id="591197"/>
    <lineage>
        <taxon>Bacteria</taxon>
        <taxon>Pseudomonadati</taxon>
        <taxon>Ignavibacteriota</taxon>
        <taxon>Ignavibacteria</taxon>
        <taxon>Ignavibacteriales</taxon>
        <taxon>Ignavibacteriaceae</taxon>
        <taxon>Ignavibacterium</taxon>
    </lineage>
</organism>
<dbReference type="PANTHER" id="PTHR43584">
    <property type="entry name" value="NUCLEOTIDYL TRANSFERASE"/>
    <property type="match status" value="1"/>
</dbReference>
<protein>
    <submittedName>
        <fullName evidence="4">Nucleotidyltransferase</fullName>
    </submittedName>
</protein>
<evidence type="ECO:0000313" key="4">
    <source>
        <dbReference type="EMBL" id="HFI91658.1"/>
    </source>
</evidence>
<dbReference type="AlphaFoldDB" id="A0A7V2ZKQ9"/>
<evidence type="ECO:0000256" key="1">
    <source>
        <dbReference type="ARBA" id="ARBA00022679"/>
    </source>
</evidence>
<accession>A0A7V2ZKQ9</accession>
<evidence type="ECO:0000259" key="3">
    <source>
        <dbReference type="Pfam" id="PF00483"/>
    </source>
</evidence>
<gene>
    <name evidence="4" type="ORF">ENS31_09065</name>
</gene>